<dbReference type="GO" id="GO:0004312">
    <property type="term" value="F:fatty acid synthase activity"/>
    <property type="evidence" value="ECO:0007669"/>
    <property type="project" value="UniProtKB-EC"/>
</dbReference>
<evidence type="ECO:0000256" key="56">
    <source>
        <dbReference type="ARBA" id="ARBA00049109"/>
    </source>
</evidence>
<accession>A0AAN9TM03</accession>
<dbReference type="SMART" id="SM00827">
    <property type="entry name" value="PKS_AT"/>
    <property type="match status" value="1"/>
</dbReference>
<dbReference type="Pfam" id="PF00107">
    <property type="entry name" value="ADH_zinc_N"/>
    <property type="match status" value="1"/>
</dbReference>
<dbReference type="Pfam" id="PF00109">
    <property type="entry name" value="ketoacyl-synt"/>
    <property type="match status" value="1"/>
</dbReference>
<evidence type="ECO:0000256" key="50">
    <source>
        <dbReference type="ARBA" id="ARBA00048571"/>
    </source>
</evidence>
<evidence type="ECO:0000256" key="37">
    <source>
        <dbReference type="ARBA" id="ARBA00047440"/>
    </source>
</evidence>
<keyword evidence="8" id="KW-0596">Phosphopantetheine</keyword>
<dbReference type="InterPro" id="IPR020843">
    <property type="entry name" value="ER"/>
</dbReference>
<comment type="catalytic activity">
    <reaction evidence="44">
        <text>acetyl-[ACP] + malonyl-[ACP] + H(+) = 3-oxobutanoyl-[ACP] + holo-[ACP] + CO2</text>
        <dbReference type="Rhea" id="RHEA:41800"/>
        <dbReference type="Rhea" id="RHEA-COMP:9621"/>
        <dbReference type="Rhea" id="RHEA-COMP:9623"/>
        <dbReference type="Rhea" id="RHEA-COMP:9625"/>
        <dbReference type="Rhea" id="RHEA-COMP:9685"/>
        <dbReference type="ChEBI" id="CHEBI:15378"/>
        <dbReference type="ChEBI" id="CHEBI:16526"/>
        <dbReference type="ChEBI" id="CHEBI:64479"/>
        <dbReference type="ChEBI" id="CHEBI:78446"/>
        <dbReference type="ChEBI" id="CHEBI:78449"/>
        <dbReference type="ChEBI" id="CHEBI:78450"/>
    </reaction>
    <physiologicalReaction direction="left-to-right" evidence="44">
        <dbReference type="Rhea" id="RHEA:41801"/>
    </physiologicalReaction>
</comment>
<dbReference type="Gene3D" id="3.40.47.10">
    <property type="match status" value="1"/>
</dbReference>
<comment type="function">
    <text evidence="32">Fatty acid synthetase is a multifunctional enzyme that catalyzes the de novo biosynthesis of long-chain saturated fatty acids starting from acetyl-CoA and malonyl-CoA in the presence of NADPH. This multifunctional protein contains 7 catalytic activities and a site for the binding of the prosthetic group 4'-phosphopantetheine of the acyl carrier protein ([ACP]) domain.</text>
</comment>
<dbReference type="InterPro" id="IPR049900">
    <property type="entry name" value="PKS_mFAS_DH"/>
</dbReference>
<evidence type="ECO:0000256" key="60">
    <source>
        <dbReference type="ARBA" id="ARBA00049422"/>
    </source>
</evidence>
<comment type="catalytic activity">
    <reaction evidence="27">
        <text>a (3R)-hydroxyacyl-[ACP] = a (2E)-enoyl-[ACP] + H2O</text>
        <dbReference type="Rhea" id="RHEA:13097"/>
        <dbReference type="Rhea" id="RHEA-COMP:9925"/>
        <dbReference type="Rhea" id="RHEA-COMP:9945"/>
        <dbReference type="ChEBI" id="CHEBI:15377"/>
        <dbReference type="ChEBI" id="CHEBI:78784"/>
        <dbReference type="ChEBI" id="CHEBI:78827"/>
        <dbReference type="EC" id="4.2.1.59"/>
    </reaction>
    <physiologicalReaction direction="left-to-right" evidence="27">
        <dbReference type="Rhea" id="RHEA:13098"/>
    </physiologicalReaction>
</comment>
<comment type="catalytic activity">
    <reaction evidence="57">
        <text>(2E)-tetradecenoyl-[ACP] + NADPH + H(+) = tetradecanoyl-[ACP] + NADP(+)</text>
        <dbReference type="Rhea" id="RHEA:41896"/>
        <dbReference type="Rhea" id="RHEA-COMP:9647"/>
        <dbReference type="Rhea" id="RHEA-COMP:9648"/>
        <dbReference type="ChEBI" id="CHEBI:15378"/>
        <dbReference type="ChEBI" id="CHEBI:57783"/>
        <dbReference type="ChEBI" id="CHEBI:58349"/>
        <dbReference type="ChEBI" id="CHEBI:78475"/>
        <dbReference type="ChEBI" id="CHEBI:78477"/>
    </reaction>
    <physiologicalReaction direction="left-to-right" evidence="57">
        <dbReference type="Rhea" id="RHEA:41897"/>
    </physiologicalReaction>
</comment>
<dbReference type="EC" id="2.3.1.85" evidence="4"/>
<comment type="catalytic activity">
    <reaction evidence="36">
        <text>a (3R)-hydroxyacyl-[ACP] + NADP(+) = a 3-oxoacyl-[ACP] + NADPH + H(+)</text>
        <dbReference type="Rhea" id="RHEA:17397"/>
        <dbReference type="Rhea" id="RHEA-COMP:9916"/>
        <dbReference type="Rhea" id="RHEA-COMP:9945"/>
        <dbReference type="ChEBI" id="CHEBI:15378"/>
        <dbReference type="ChEBI" id="CHEBI:57783"/>
        <dbReference type="ChEBI" id="CHEBI:58349"/>
        <dbReference type="ChEBI" id="CHEBI:78776"/>
        <dbReference type="ChEBI" id="CHEBI:78827"/>
        <dbReference type="EC" id="1.1.1.100"/>
    </reaction>
    <physiologicalReaction direction="right-to-left" evidence="36">
        <dbReference type="Rhea" id="RHEA:17399"/>
    </physiologicalReaction>
</comment>
<dbReference type="PROSITE" id="PS50075">
    <property type="entry name" value="CARRIER"/>
    <property type="match status" value="1"/>
</dbReference>
<dbReference type="EC" id="1.3.1.39" evidence="2"/>
<evidence type="ECO:0000256" key="58">
    <source>
        <dbReference type="ARBA" id="ARBA00049263"/>
    </source>
</evidence>
<evidence type="ECO:0000256" key="16">
    <source>
        <dbReference type="ARBA" id="ARBA00022898"/>
    </source>
</evidence>
<comment type="catalytic activity">
    <reaction evidence="59">
        <text>3-oxohexadecanoyl-[ACP] + NADPH + H(+) = (3R)-hydroxyhexadecanoyl-[ACP] + NADP(+)</text>
        <dbReference type="Rhea" id="RHEA:41904"/>
        <dbReference type="Rhea" id="RHEA-COMP:9649"/>
        <dbReference type="Rhea" id="RHEA-COMP:9650"/>
        <dbReference type="ChEBI" id="CHEBI:15378"/>
        <dbReference type="ChEBI" id="CHEBI:57783"/>
        <dbReference type="ChEBI" id="CHEBI:58349"/>
        <dbReference type="ChEBI" id="CHEBI:78478"/>
        <dbReference type="ChEBI" id="CHEBI:78480"/>
    </reaction>
    <physiologicalReaction direction="left-to-right" evidence="59">
        <dbReference type="Rhea" id="RHEA:41905"/>
    </physiologicalReaction>
</comment>
<evidence type="ECO:0000256" key="45">
    <source>
        <dbReference type="ARBA" id="ARBA00048051"/>
    </source>
</evidence>
<evidence type="ECO:0000256" key="12">
    <source>
        <dbReference type="ARBA" id="ARBA00022799"/>
    </source>
</evidence>
<keyword evidence="10" id="KW-0597">Phosphoprotein</keyword>
<evidence type="ECO:0000256" key="33">
    <source>
        <dbReference type="ARBA" id="ARBA00044883"/>
    </source>
</evidence>
<evidence type="ECO:0000256" key="52">
    <source>
        <dbReference type="ARBA" id="ARBA00048691"/>
    </source>
</evidence>
<keyword evidence="12" id="KW-0702">S-nitrosylation</keyword>
<dbReference type="SUPFAM" id="SSF53474">
    <property type="entry name" value="alpha/beta-Hydrolases"/>
    <property type="match status" value="1"/>
</dbReference>
<comment type="catalytic activity">
    <reaction evidence="45">
        <text>hexadecanoyl-[ACP] + malonyl-[ACP] + H(+) = 3-oxooctadecanoyl-[ACP] + holo-[ACP] + CO2</text>
        <dbReference type="Rhea" id="RHEA:41916"/>
        <dbReference type="Rhea" id="RHEA-COMP:9623"/>
        <dbReference type="Rhea" id="RHEA-COMP:9652"/>
        <dbReference type="Rhea" id="RHEA-COMP:9653"/>
        <dbReference type="Rhea" id="RHEA-COMP:9685"/>
        <dbReference type="ChEBI" id="CHEBI:15378"/>
        <dbReference type="ChEBI" id="CHEBI:16526"/>
        <dbReference type="ChEBI" id="CHEBI:64479"/>
        <dbReference type="ChEBI" id="CHEBI:78449"/>
        <dbReference type="ChEBI" id="CHEBI:78483"/>
        <dbReference type="ChEBI" id="CHEBI:78487"/>
    </reaction>
    <physiologicalReaction direction="left-to-right" evidence="45">
        <dbReference type="Rhea" id="RHEA:41917"/>
    </physiologicalReaction>
</comment>
<comment type="catalytic activity">
    <reaction evidence="47">
        <text>tetradecanoyl-[ACP] + H2O = tetradecanoate + holo-[ACP] + H(+)</text>
        <dbReference type="Rhea" id="RHEA:30123"/>
        <dbReference type="Rhea" id="RHEA-COMP:9648"/>
        <dbReference type="Rhea" id="RHEA-COMP:9685"/>
        <dbReference type="ChEBI" id="CHEBI:15377"/>
        <dbReference type="ChEBI" id="CHEBI:15378"/>
        <dbReference type="ChEBI" id="CHEBI:30807"/>
        <dbReference type="ChEBI" id="CHEBI:64479"/>
        <dbReference type="ChEBI" id="CHEBI:78477"/>
        <dbReference type="EC" id="3.1.2.14"/>
    </reaction>
    <physiologicalReaction direction="left-to-right" evidence="47">
        <dbReference type="Rhea" id="RHEA:30124"/>
    </physiologicalReaction>
</comment>
<evidence type="ECO:0000256" key="47">
    <source>
        <dbReference type="ARBA" id="ARBA00048289"/>
    </source>
</evidence>
<feature type="domain" description="PKS/mFAS DH" evidence="67">
    <location>
        <begin position="862"/>
        <end position="1146"/>
    </location>
</feature>
<comment type="catalytic activity">
    <reaction evidence="35">
        <text>hexanoyl-[ACP] + malonyl-[ACP] + H(+) = 3-oxooctanoyl-[ACP] + holo-[ACP] + CO2</text>
        <dbReference type="Rhea" id="RHEA:41836"/>
        <dbReference type="Rhea" id="RHEA-COMP:9623"/>
        <dbReference type="Rhea" id="RHEA-COMP:9632"/>
        <dbReference type="Rhea" id="RHEA-COMP:9633"/>
        <dbReference type="Rhea" id="RHEA-COMP:9685"/>
        <dbReference type="ChEBI" id="CHEBI:15378"/>
        <dbReference type="ChEBI" id="CHEBI:16526"/>
        <dbReference type="ChEBI" id="CHEBI:64479"/>
        <dbReference type="ChEBI" id="CHEBI:78449"/>
        <dbReference type="ChEBI" id="CHEBI:78459"/>
        <dbReference type="ChEBI" id="CHEBI:78460"/>
    </reaction>
    <physiologicalReaction direction="left-to-right" evidence="35">
        <dbReference type="Rhea" id="RHEA:41837"/>
    </physiologicalReaction>
</comment>
<evidence type="ECO:0000256" key="55">
    <source>
        <dbReference type="ARBA" id="ARBA00049019"/>
    </source>
</evidence>
<dbReference type="PANTHER" id="PTHR43775">
    <property type="entry name" value="FATTY ACID SYNTHASE"/>
    <property type="match status" value="1"/>
</dbReference>
<feature type="active site" description="Proton acceptor; for dehydratase activity" evidence="64">
    <location>
        <position position="899"/>
    </location>
</feature>
<dbReference type="SMART" id="SM00822">
    <property type="entry name" value="PKS_KR"/>
    <property type="match status" value="1"/>
</dbReference>
<keyword evidence="15" id="KW-0521">NADP</keyword>
<evidence type="ECO:0000256" key="6">
    <source>
        <dbReference type="ARBA" id="ARBA00013191"/>
    </source>
</evidence>
<evidence type="ECO:0000256" key="59">
    <source>
        <dbReference type="ARBA" id="ARBA00049414"/>
    </source>
</evidence>
<evidence type="ECO:0000256" key="22">
    <source>
        <dbReference type="ARBA" id="ARBA00023268"/>
    </source>
</evidence>
<reference evidence="68 69" key="1">
    <citation type="submission" date="2024-03" db="EMBL/GenBank/DDBJ databases">
        <title>Adaptation during the transition from Ophiocordyceps entomopathogen to insect associate is accompanied by gene loss and intensified selection.</title>
        <authorList>
            <person name="Ward C.M."/>
            <person name="Onetto C.A."/>
            <person name="Borneman A.R."/>
        </authorList>
    </citation>
    <scope>NUCLEOTIDE SEQUENCE [LARGE SCALE GENOMIC DNA]</scope>
    <source>
        <strain evidence="68">AWRI1</strain>
        <tissue evidence="68">Single Adult Female</tissue>
    </source>
</reference>
<dbReference type="EMBL" id="JBBCAQ010000020">
    <property type="protein sequence ID" value="KAK7592876.1"/>
    <property type="molecule type" value="Genomic_DNA"/>
</dbReference>
<comment type="caution">
    <text evidence="68">The sequence shown here is derived from an EMBL/GenBank/DDBJ whole genome shotgun (WGS) entry which is preliminary data.</text>
</comment>
<dbReference type="InterPro" id="IPR009081">
    <property type="entry name" value="PP-bd_ACP"/>
</dbReference>
<evidence type="ECO:0000256" key="34">
    <source>
        <dbReference type="ARBA" id="ARBA00047300"/>
    </source>
</evidence>
<dbReference type="SMART" id="SM00829">
    <property type="entry name" value="PKS_ER"/>
    <property type="match status" value="1"/>
</dbReference>
<proteinExistence type="predicted"/>
<evidence type="ECO:0000256" key="11">
    <source>
        <dbReference type="ARBA" id="ARBA00022679"/>
    </source>
</evidence>
<dbReference type="CDD" id="cd05195">
    <property type="entry name" value="enoyl_red"/>
    <property type="match status" value="1"/>
</dbReference>
<dbReference type="InterPro" id="IPR014030">
    <property type="entry name" value="Ketoacyl_synth_N"/>
</dbReference>
<comment type="catalytic activity">
    <reaction evidence="46">
        <text>(2E)-dodecenoyl-[ACP] + NADPH + H(+) = dodecanoyl-[ACP] + NADP(+)</text>
        <dbReference type="Rhea" id="RHEA:41880"/>
        <dbReference type="Rhea" id="RHEA-COMP:9643"/>
        <dbReference type="Rhea" id="RHEA-COMP:9644"/>
        <dbReference type="ChEBI" id="CHEBI:15378"/>
        <dbReference type="ChEBI" id="CHEBI:57783"/>
        <dbReference type="ChEBI" id="CHEBI:58349"/>
        <dbReference type="ChEBI" id="CHEBI:65264"/>
        <dbReference type="ChEBI" id="CHEBI:78472"/>
    </reaction>
    <physiologicalReaction direction="left-to-right" evidence="46">
        <dbReference type="Rhea" id="RHEA:41881"/>
    </physiologicalReaction>
</comment>
<comment type="catalytic activity">
    <reaction evidence="31">
        <text>(3R)-hydroxybutanoyl-[ACP] = (2E)-butenoyl-[ACP] + H2O</text>
        <dbReference type="Rhea" id="RHEA:41808"/>
        <dbReference type="Rhea" id="RHEA-COMP:9626"/>
        <dbReference type="Rhea" id="RHEA-COMP:9627"/>
        <dbReference type="ChEBI" id="CHEBI:15377"/>
        <dbReference type="ChEBI" id="CHEBI:78451"/>
        <dbReference type="ChEBI" id="CHEBI:78453"/>
    </reaction>
    <physiologicalReaction direction="left-to-right" evidence="31">
        <dbReference type="Rhea" id="RHEA:41809"/>
    </physiologicalReaction>
</comment>
<evidence type="ECO:0000256" key="18">
    <source>
        <dbReference type="ARBA" id="ARBA00023002"/>
    </source>
</evidence>
<dbReference type="InterPro" id="IPR020806">
    <property type="entry name" value="PKS_PP-bd"/>
</dbReference>
<dbReference type="Gene3D" id="3.10.129.110">
    <property type="entry name" value="Polyketide synthase dehydratase"/>
    <property type="match status" value="1"/>
</dbReference>
<feature type="region of interest" description="N-terminal hotdog fold" evidence="64">
    <location>
        <begin position="862"/>
        <end position="986"/>
    </location>
</feature>
<dbReference type="PROSITE" id="PS52004">
    <property type="entry name" value="KS3_2"/>
    <property type="match status" value="1"/>
</dbReference>
<dbReference type="InterPro" id="IPR057326">
    <property type="entry name" value="KR_dom"/>
</dbReference>
<dbReference type="Pfam" id="PF21089">
    <property type="entry name" value="PKS_DH_N"/>
    <property type="match status" value="1"/>
</dbReference>
<dbReference type="Gene3D" id="3.40.50.1820">
    <property type="entry name" value="alpha/beta hydrolase"/>
    <property type="match status" value="1"/>
</dbReference>
<evidence type="ECO:0000256" key="40">
    <source>
        <dbReference type="ARBA" id="ARBA00047578"/>
    </source>
</evidence>
<evidence type="ECO:0000256" key="31">
    <source>
        <dbReference type="ARBA" id="ARBA00023402"/>
    </source>
</evidence>
<evidence type="ECO:0000256" key="24">
    <source>
        <dbReference type="ARBA" id="ARBA00023351"/>
    </source>
</evidence>
<dbReference type="GO" id="GO:0004313">
    <property type="term" value="F:[acyl-carrier-protein] S-acetyltransferase activity"/>
    <property type="evidence" value="ECO:0007669"/>
    <property type="project" value="UniProtKB-EC"/>
</dbReference>
<protein>
    <recommendedName>
        <fullName evidence="7">Fatty acid synthase</fullName>
        <ecNumber evidence="5">1.1.1.100</ecNumber>
        <ecNumber evidence="2">1.3.1.39</ecNumber>
        <ecNumber evidence="6">2.3.1.41</ecNumber>
        <ecNumber evidence="4">2.3.1.85</ecNumber>
        <ecNumber evidence="3">3.1.2.14</ecNumber>
    </recommendedName>
</protein>
<evidence type="ECO:0000256" key="41">
    <source>
        <dbReference type="ARBA" id="ARBA00047810"/>
    </source>
</evidence>
<comment type="catalytic activity">
    <reaction evidence="51">
        <text>a 2,3-saturated acyl-[ACP] + NADP(+) = a (2E)-enoyl-[ACP] + NADPH + H(+)</text>
        <dbReference type="Rhea" id="RHEA:22564"/>
        <dbReference type="Rhea" id="RHEA-COMP:9925"/>
        <dbReference type="Rhea" id="RHEA-COMP:9926"/>
        <dbReference type="ChEBI" id="CHEBI:15378"/>
        <dbReference type="ChEBI" id="CHEBI:57783"/>
        <dbReference type="ChEBI" id="CHEBI:58349"/>
        <dbReference type="ChEBI" id="CHEBI:78784"/>
        <dbReference type="ChEBI" id="CHEBI:78785"/>
        <dbReference type="EC" id="1.3.1.39"/>
    </reaction>
    <physiologicalReaction direction="right-to-left" evidence="51">
        <dbReference type="Rhea" id="RHEA:22566"/>
    </physiologicalReaction>
</comment>
<keyword evidence="14" id="KW-0276">Fatty acid metabolism</keyword>
<comment type="catalytic activity">
    <reaction evidence="39">
        <text>(2E)-butenoyl-[ACP] + NADPH + H(+) = butanoyl-[ACP] + NADP(+)</text>
        <dbReference type="Rhea" id="RHEA:41812"/>
        <dbReference type="Rhea" id="RHEA-COMP:9627"/>
        <dbReference type="Rhea" id="RHEA-COMP:9628"/>
        <dbReference type="ChEBI" id="CHEBI:15378"/>
        <dbReference type="ChEBI" id="CHEBI:57783"/>
        <dbReference type="ChEBI" id="CHEBI:58349"/>
        <dbReference type="ChEBI" id="CHEBI:78453"/>
        <dbReference type="ChEBI" id="CHEBI:78454"/>
    </reaction>
    <physiologicalReaction direction="left-to-right" evidence="39">
        <dbReference type="Rhea" id="RHEA:41813"/>
    </physiologicalReaction>
</comment>
<evidence type="ECO:0000256" key="4">
    <source>
        <dbReference type="ARBA" id="ARBA00012873"/>
    </source>
</evidence>
<dbReference type="InterPro" id="IPR032821">
    <property type="entry name" value="PKS_assoc"/>
</dbReference>
<dbReference type="PROSITE" id="PS00606">
    <property type="entry name" value="KS3_1"/>
    <property type="match status" value="1"/>
</dbReference>
<dbReference type="Pfam" id="PF16197">
    <property type="entry name" value="KAsynt_C_assoc"/>
    <property type="match status" value="1"/>
</dbReference>
<comment type="catalytic activity">
    <reaction evidence="41">
        <text>(2E)-hexadecenoyl-[ACP] + NADPH + H(+) = hexadecanoyl-[ACP] + NADP(+)</text>
        <dbReference type="Rhea" id="RHEA:41912"/>
        <dbReference type="Rhea" id="RHEA-COMP:9651"/>
        <dbReference type="Rhea" id="RHEA-COMP:9652"/>
        <dbReference type="ChEBI" id="CHEBI:15378"/>
        <dbReference type="ChEBI" id="CHEBI:57783"/>
        <dbReference type="ChEBI" id="CHEBI:58349"/>
        <dbReference type="ChEBI" id="CHEBI:78481"/>
        <dbReference type="ChEBI" id="CHEBI:78483"/>
    </reaction>
    <physiologicalReaction direction="left-to-right" evidence="41">
        <dbReference type="Rhea" id="RHEA:41913"/>
    </physiologicalReaction>
</comment>
<dbReference type="EC" id="1.1.1.100" evidence="5"/>
<comment type="catalytic activity">
    <reaction evidence="30">
        <text>(3R)-hydroxyhexadecanoyl-[ACP] = (2E)-hexadecenoyl-[ACP] + H2O</text>
        <dbReference type="Rhea" id="RHEA:41908"/>
        <dbReference type="Rhea" id="RHEA-COMP:9650"/>
        <dbReference type="Rhea" id="RHEA-COMP:9651"/>
        <dbReference type="ChEBI" id="CHEBI:15377"/>
        <dbReference type="ChEBI" id="CHEBI:78480"/>
        <dbReference type="ChEBI" id="CHEBI:78481"/>
    </reaction>
    <physiologicalReaction direction="left-to-right" evidence="30">
        <dbReference type="Rhea" id="RHEA:41909"/>
    </physiologicalReaction>
</comment>
<evidence type="ECO:0000256" key="8">
    <source>
        <dbReference type="ARBA" id="ARBA00022450"/>
    </source>
</evidence>
<dbReference type="Proteomes" id="UP001367676">
    <property type="component" value="Unassembled WGS sequence"/>
</dbReference>
<dbReference type="PANTHER" id="PTHR43775:SF7">
    <property type="entry name" value="FATTY ACID SYNTHASE"/>
    <property type="match status" value="1"/>
</dbReference>
<comment type="catalytic activity">
    <reaction evidence="56">
        <text>decanoyl-[ACP] + malonyl-[ACP] + H(+) = 3-oxododecanoyl-[ACP] + holo-[ACP] + CO2</text>
        <dbReference type="Rhea" id="RHEA:41868"/>
        <dbReference type="Rhea" id="RHEA-COMP:9623"/>
        <dbReference type="Rhea" id="RHEA-COMP:9640"/>
        <dbReference type="Rhea" id="RHEA-COMP:9641"/>
        <dbReference type="Rhea" id="RHEA-COMP:9685"/>
        <dbReference type="ChEBI" id="CHEBI:15378"/>
        <dbReference type="ChEBI" id="CHEBI:16526"/>
        <dbReference type="ChEBI" id="CHEBI:64479"/>
        <dbReference type="ChEBI" id="CHEBI:78449"/>
        <dbReference type="ChEBI" id="CHEBI:78468"/>
        <dbReference type="ChEBI" id="CHEBI:78469"/>
    </reaction>
    <physiologicalReaction direction="left-to-right" evidence="56">
        <dbReference type="Rhea" id="RHEA:41869"/>
    </physiologicalReaction>
</comment>
<evidence type="ECO:0000313" key="69">
    <source>
        <dbReference type="Proteomes" id="UP001367676"/>
    </source>
</evidence>
<evidence type="ECO:0000259" key="67">
    <source>
        <dbReference type="PROSITE" id="PS52019"/>
    </source>
</evidence>
<evidence type="ECO:0000256" key="29">
    <source>
        <dbReference type="ARBA" id="ARBA00023399"/>
    </source>
</evidence>
<feature type="active site" description="Proton donor; for dehydratase activity" evidence="64">
    <location>
        <position position="1050"/>
    </location>
</feature>
<evidence type="ECO:0000256" key="57">
    <source>
        <dbReference type="ARBA" id="ARBA00049171"/>
    </source>
</evidence>
<comment type="catalytic activity">
    <reaction evidence="55">
        <text>(2E)-octadecenoyl-[ACP] + NADPH + H(+) = octadecanoyl-[ACP] + NADP(+)</text>
        <dbReference type="Rhea" id="RHEA:41928"/>
        <dbReference type="Rhea" id="RHEA-COMP:9655"/>
        <dbReference type="Rhea" id="RHEA-COMP:9656"/>
        <dbReference type="ChEBI" id="CHEBI:15378"/>
        <dbReference type="ChEBI" id="CHEBI:57783"/>
        <dbReference type="ChEBI" id="CHEBI:58349"/>
        <dbReference type="ChEBI" id="CHEBI:78489"/>
        <dbReference type="ChEBI" id="CHEBI:78495"/>
    </reaction>
    <physiologicalReaction direction="left-to-right" evidence="55">
        <dbReference type="Rhea" id="RHEA:41929"/>
    </physiologicalReaction>
</comment>
<evidence type="ECO:0000256" key="25">
    <source>
        <dbReference type="ARBA" id="ARBA00023373"/>
    </source>
</evidence>
<dbReference type="Pfam" id="PF00550">
    <property type="entry name" value="PP-binding"/>
    <property type="match status" value="1"/>
</dbReference>
<dbReference type="SUPFAM" id="SSF47336">
    <property type="entry name" value="ACP-like"/>
    <property type="match status" value="1"/>
</dbReference>
<gene>
    <name evidence="68" type="ORF">V9T40_007628</name>
</gene>
<evidence type="ECO:0000256" key="14">
    <source>
        <dbReference type="ARBA" id="ARBA00022832"/>
    </source>
</evidence>
<evidence type="ECO:0000256" key="7">
    <source>
        <dbReference type="ARBA" id="ARBA00018769"/>
    </source>
</evidence>
<evidence type="ECO:0000256" key="51">
    <source>
        <dbReference type="ARBA" id="ARBA00048650"/>
    </source>
</evidence>
<comment type="catalytic activity">
    <reaction evidence="23">
        <text>(3R)-hydroxyoctanoyl-[ACP] = (2E)-octenoyl-[ACP] + H2O</text>
        <dbReference type="Rhea" id="RHEA:41844"/>
        <dbReference type="Rhea" id="RHEA-COMP:9634"/>
        <dbReference type="Rhea" id="RHEA-COMP:9635"/>
        <dbReference type="ChEBI" id="CHEBI:15377"/>
        <dbReference type="ChEBI" id="CHEBI:78461"/>
        <dbReference type="ChEBI" id="CHEBI:78462"/>
    </reaction>
    <physiologicalReaction direction="left-to-right" evidence="23">
        <dbReference type="Rhea" id="RHEA:41845"/>
    </physiologicalReaction>
</comment>
<keyword evidence="9" id="KW-0444">Lipid biosynthesis</keyword>
<keyword evidence="20" id="KW-0443">Lipid metabolism</keyword>
<evidence type="ECO:0000256" key="15">
    <source>
        <dbReference type="ARBA" id="ARBA00022857"/>
    </source>
</evidence>
<sequence length="2396" mass="260449">MPALVPEVDVHPVVDVPYMNSAAWINQEDVVISGMSGRLPEANSIDEFKQKLYDGVDMVTDDERRWPAGLYGLPLRTGKLKNLEYFDASFFGVHAKQADVMDPQLRLLLESTYEAIVDAGVNPNTIRGSRTGVFVGVSTSETEDFYNRNPDLVNGYGLTGCCRAMFPNRISYTFDFKGPSYAIDTACSSSLFGLQQALMAIRTGQCDAAIVAGANLLLRPTNSLQFNKLSMLSAEGMCKAFDASGSGYVRSEAVVVIYLQKARDAKRIYASIVNAKTNTDGAKEQGITFPSGAIQKKLIQETYAEVSVNPADVAYVEAHGTGTKVGDPQEVNSICDVFCKGRSSPLLIGSVKSNMGHSEPASGLCSIVKILIGMENGLMPPNLHYKNPNKDIPGLSDGRLQVVDKAWPFNGGYVALNSFGFGGANAHVLLRSNPKPKEGPIQDNIPRLVAVSGRTADAVNSMLDKVISTSRDDDLIALLHTIHSLNIPGHGYRGFTVLGDTPSKEVLEFKEEIRPTWFVFSGMGSQWAGMAKDLMKFQVFEQTIRKAADILKKEGFDLYAVFRSDDESTYDNVLNSFVSITVMQVALVDLLKSIGVEPDGIVGHSVGELGCAYADGTFTSEQAILAAYWRGRSILESKLPVGAMAAIGLSWEETIRRKPNDIVAACHNSGDSVTISGPPESIAKFVKQLQDENIFAKEVKSSGFAFHSKYIADAGPKLRKHLERIITSPKPRSPKWISSSVPESGWNSPMAQLSSAAYHVSNLLSPVLFDEALKHVPQNAIVIEVAPHALLQAILKRALGPDATILGLVKRGHANNTEFFLSNIGKYYNAGGQPQLSNLFHPVKFPVARGTPMIQSMVEWDHSIEWGVADFSFMANNKTGEAIIEIDTSKDDQGFYLGHTIDGRVLFPATGYLTLVWKTLANIKGKPYDEFPVIIENVQFLRATIIPKDGVVRFAINIFDGSGDFEISESGSVAVKGQIRVPEDVSKEVLSLKEPDVIKNGLPLTTSDIYKELGLRGYDYSGIFRGIKTTDNYAVSGNLEFNGNFVSFMDTMLQFSILSIKTRELFLPTRLQRVVIDPAKQKQIADALPEGSGVPVFNYQDTGIVVSGGVEMRGLKASLAPRRQQQQALPKLEKYSFIPFESGKIPAFGLPQALVSTVGLVIENNPGVSKLKIVEVGGNSSFEALLAPKLIEMVESEPTFNVDYVVASSVPGVAESLEELGGKVVSKDASAGPLESNMHLAVGCNIARNIVVLSNLAASVKDGGFVLCVEDNTPTGIDASAAGLTQICKWLADDKAVLVFRKIVDMLPTKIIPINTDSYEWVEAVKSALAESESNGMKTLIVANEDECGILGLVNCLTKEPGGVNLRALFIQSSKTTPPFSVTSTFYSNQLKKNLVHNVLKGTVWGTYRHVPLETNSNSSLLTVEHAYINTLVRGDLSSLKWIEGPLTYYKPENHPNTELCSVYYAPLNFRDIMLASGKLPPDALPGDLAGQDCILGLEFSGRDSKGRRVMGMVAARSLATTVLADPGFLWEVPSHWTLEQASSIPVVYGTAYYALIVRGQMKPGESLLVHAGSGGVGQAAISIALHMGCTVYTTVGSKEKRDYLKKNFPKLTDANIANSRDTSFEQHVLQQTKGKGVDLVLNSLAEDKLQASVRCLAKHGRFLEIGKLDLSNNTPLGMSVFLKNTTFHGILLDSLFDASSDDPDKKAVVKLLSDGLRNGAVRPLQTTVFSEQQVEQAFRFMATGKHIGKVVVKVRDEENVKICKPATKFVNAIPRTYMNPDKSYILVGGLGGFGLELANWLIVRGATKIVLTSRRGITTGYQAFCVRRWEENKVKVLISTADCTTVAGVEKLLKEAGSLGPVGGIFNLAAVLRDAFIENLTPKDYDIVCKPKVTGTKNLDAVSRKMCPSLDYFVVFSSVSCGRGNAGQSNYGFANSVMERICEARQAAGLPALAIQWGAIGDVGLIMEMGGNDTVVGGTLPQRIPSCMSAIDNFLQQPDPVLSSVVLAEKPKAGGNSSQISLIDAIANILGIKDTKNLNTSSTLAELGMDSLMGAEIKQTLERSFDLVLNVGEIRNLTMGKLVELQGGVTFDSSVMSKDTQQVSFKTEVHFEKDMSLMPSQTLTPLPSSVDPKKNAPTVFLIHPVEGLIMALKYVASLLPFKIYGIECAEEAPLDSMPSLAAFYIKNIKKVQSRGPYYLTGYSFGAAVAFEMALQLESSGEVVHLLLLDGSPGFVVKHTELFKSTRDTTKYPLIKIIGAYLRFAIIFKDVNLKEAEEDFLQAKTEEEINQKFLALMKGCVPYSDKELLAAVYSFFRKLIIADEYKPSSKFNGEVVLMKATDNFLQMDDKYGLGEICAKPVKIVEIPGNHREILSGESAMKIAKTIEAAVKKMFKT</sequence>
<evidence type="ECO:0000256" key="64">
    <source>
        <dbReference type="PROSITE-ProRule" id="PRU01363"/>
    </source>
</evidence>
<dbReference type="InterPro" id="IPR049391">
    <property type="entry name" value="FAS_pseudo-KR"/>
</dbReference>
<dbReference type="Pfam" id="PF21149">
    <property type="entry name" value="FAS_pseudo-KR"/>
    <property type="match status" value="1"/>
</dbReference>
<comment type="catalytic activity">
    <reaction evidence="34">
        <text>3-oxooctadecanoyl-[ACP] + NADPH + H(+) = (3R)-hydroxyoctadecanoyl-[ACP] + NADP(+)</text>
        <dbReference type="Rhea" id="RHEA:41920"/>
        <dbReference type="Rhea" id="RHEA-COMP:9653"/>
        <dbReference type="Rhea" id="RHEA-COMP:9654"/>
        <dbReference type="ChEBI" id="CHEBI:15378"/>
        <dbReference type="ChEBI" id="CHEBI:57783"/>
        <dbReference type="ChEBI" id="CHEBI:58349"/>
        <dbReference type="ChEBI" id="CHEBI:78487"/>
        <dbReference type="ChEBI" id="CHEBI:78488"/>
    </reaction>
    <physiologicalReaction direction="left-to-right" evidence="34">
        <dbReference type="Rhea" id="RHEA:41921"/>
    </physiologicalReaction>
</comment>
<keyword evidence="16" id="KW-0663">Pyridoxal phosphate</keyword>
<evidence type="ECO:0000256" key="42">
    <source>
        <dbReference type="ARBA" id="ARBA00047897"/>
    </source>
</evidence>
<keyword evidence="69" id="KW-1185">Reference proteome</keyword>
<comment type="catalytic activity">
    <reaction evidence="38">
        <text>tetradecanoyl-[ACP] + malonyl-[ACP] + H(+) = 3-oxohexadecanoyl-[ACP] + holo-[ACP] + CO2</text>
        <dbReference type="Rhea" id="RHEA:41900"/>
        <dbReference type="Rhea" id="RHEA-COMP:9623"/>
        <dbReference type="Rhea" id="RHEA-COMP:9648"/>
        <dbReference type="Rhea" id="RHEA-COMP:9649"/>
        <dbReference type="Rhea" id="RHEA-COMP:9685"/>
        <dbReference type="ChEBI" id="CHEBI:15378"/>
        <dbReference type="ChEBI" id="CHEBI:16526"/>
        <dbReference type="ChEBI" id="CHEBI:64479"/>
        <dbReference type="ChEBI" id="CHEBI:78449"/>
        <dbReference type="ChEBI" id="CHEBI:78477"/>
        <dbReference type="ChEBI" id="CHEBI:78478"/>
    </reaction>
    <physiologicalReaction direction="left-to-right" evidence="38">
        <dbReference type="Rhea" id="RHEA:41901"/>
    </physiologicalReaction>
</comment>
<evidence type="ECO:0000256" key="26">
    <source>
        <dbReference type="ARBA" id="ARBA00023388"/>
    </source>
</evidence>
<dbReference type="InterPro" id="IPR018201">
    <property type="entry name" value="Ketoacyl_synth_AS"/>
</dbReference>
<dbReference type="SUPFAM" id="SSF55048">
    <property type="entry name" value="Probable ACP-binding domain of malonyl-CoA ACP transacylase"/>
    <property type="match status" value="1"/>
</dbReference>
<evidence type="ECO:0000256" key="62">
    <source>
        <dbReference type="ARBA" id="ARBA00049521"/>
    </source>
</evidence>
<keyword evidence="21" id="KW-0275">Fatty acid biosynthesis</keyword>
<evidence type="ECO:0000256" key="43">
    <source>
        <dbReference type="ARBA" id="ARBA00047953"/>
    </source>
</evidence>
<evidence type="ECO:0000256" key="27">
    <source>
        <dbReference type="ARBA" id="ARBA00023394"/>
    </source>
</evidence>
<dbReference type="InterPro" id="IPR042104">
    <property type="entry name" value="PKS_dehydratase_sf"/>
</dbReference>
<dbReference type="InterPro" id="IPR001031">
    <property type="entry name" value="Thioesterase"/>
</dbReference>
<comment type="catalytic activity">
    <reaction evidence="24">
        <text>(3R)-hydroxydodecanoyl-[ACP] = (2E)-dodecenoyl-[ACP] + H2O</text>
        <dbReference type="Rhea" id="RHEA:41876"/>
        <dbReference type="Rhea" id="RHEA-COMP:9642"/>
        <dbReference type="Rhea" id="RHEA-COMP:9643"/>
        <dbReference type="ChEBI" id="CHEBI:15377"/>
        <dbReference type="ChEBI" id="CHEBI:78470"/>
        <dbReference type="ChEBI" id="CHEBI:78472"/>
    </reaction>
    <physiologicalReaction direction="left-to-right" evidence="24">
        <dbReference type="Rhea" id="RHEA:41877"/>
    </physiologicalReaction>
</comment>
<evidence type="ECO:0000256" key="48">
    <source>
        <dbReference type="ARBA" id="ARBA00048420"/>
    </source>
</evidence>
<evidence type="ECO:0000256" key="63">
    <source>
        <dbReference type="ARBA" id="ARBA00049533"/>
    </source>
</evidence>
<evidence type="ECO:0000256" key="17">
    <source>
        <dbReference type="ARBA" id="ARBA00022990"/>
    </source>
</evidence>
<evidence type="ECO:0000256" key="2">
    <source>
        <dbReference type="ARBA" id="ARBA00012004"/>
    </source>
</evidence>
<comment type="catalytic activity">
    <reaction evidence="25">
        <text>(3R)-hydroxyhexanoyl-[ACP] = (2E)-hexenoyl-[ACP] + H2O</text>
        <dbReference type="Rhea" id="RHEA:41828"/>
        <dbReference type="Rhea" id="RHEA-COMP:9630"/>
        <dbReference type="Rhea" id="RHEA-COMP:9631"/>
        <dbReference type="ChEBI" id="CHEBI:15377"/>
        <dbReference type="ChEBI" id="CHEBI:78457"/>
        <dbReference type="ChEBI" id="CHEBI:78458"/>
    </reaction>
    <physiologicalReaction direction="left-to-right" evidence="25">
        <dbReference type="Rhea" id="RHEA:41829"/>
    </physiologicalReaction>
</comment>
<comment type="catalytic activity">
    <reaction evidence="61">
        <text>butanoyl-[ACP] + malonyl-[ACP] + H(+) = 3-oxohexanoyl-[ACP] + holo-[ACP] + CO2</text>
        <dbReference type="Rhea" id="RHEA:41820"/>
        <dbReference type="Rhea" id="RHEA-COMP:9623"/>
        <dbReference type="Rhea" id="RHEA-COMP:9628"/>
        <dbReference type="Rhea" id="RHEA-COMP:9629"/>
        <dbReference type="Rhea" id="RHEA-COMP:9685"/>
        <dbReference type="ChEBI" id="CHEBI:15378"/>
        <dbReference type="ChEBI" id="CHEBI:16526"/>
        <dbReference type="ChEBI" id="CHEBI:64479"/>
        <dbReference type="ChEBI" id="CHEBI:78449"/>
        <dbReference type="ChEBI" id="CHEBI:78454"/>
        <dbReference type="ChEBI" id="CHEBI:78456"/>
    </reaction>
    <physiologicalReaction direction="left-to-right" evidence="61">
        <dbReference type="Rhea" id="RHEA:41821"/>
    </physiologicalReaction>
</comment>
<dbReference type="GO" id="GO:0141148">
    <property type="term" value="F:enoyl-[acyl-carrier-protein] reductase (NADPH) activity"/>
    <property type="evidence" value="ECO:0007669"/>
    <property type="project" value="UniProtKB-EC"/>
</dbReference>
<dbReference type="Gene3D" id="3.40.366.10">
    <property type="entry name" value="Malonyl-Coenzyme A Acyl Carrier Protein, domain 2"/>
    <property type="match status" value="1"/>
</dbReference>
<keyword evidence="11" id="KW-0808">Transferase</keyword>
<dbReference type="CDD" id="cd00833">
    <property type="entry name" value="PKS"/>
    <property type="match status" value="1"/>
</dbReference>
<dbReference type="InterPro" id="IPR036736">
    <property type="entry name" value="ACP-like_sf"/>
</dbReference>
<comment type="catalytic activity">
    <reaction evidence="33">
        <text>acetyl-CoA + n malonyl-CoA + 2n NADPH + 2n H(+) = a long-chain fatty acid + (n+1) CoA + n CO2 + 2n NADP(+).</text>
        <dbReference type="EC" id="2.3.1.85"/>
    </reaction>
</comment>
<comment type="catalytic activity">
    <reaction evidence="40">
        <text>dodecanoyl-[ACP] + malonyl-[ACP] + H(+) = 3-oxotetradecanoyl-[ACP] + holo-[ACP] + CO2</text>
        <dbReference type="Rhea" id="RHEA:41884"/>
        <dbReference type="Rhea" id="RHEA-COMP:9623"/>
        <dbReference type="Rhea" id="RHEA-COMP:9644"/>
        <dbReference type="Rhea" id="RHEA-COMP:9645"/>
        <dbReference type="Rhea" id="RHEA-COMP:9685"/>
        <dbReference type="ChEBI" id="CHEBI:15378"/>
        <dbReference type="ChEBI" id="CHEBI:16526"/>
        <dbReference type="ChEBI" id="CHEBI:64479"/>
        <dbReference type="ChEBI" id="CHEBI:65264"/>
        <dbReference type="ChEBI" id="CHEBI:78449"/>
        <dbReference type="ChEBI" id="CHEBI:78473"/>
    </reaction>
    <physiologicalReaction direction="left-to-right" evidence="40">
        <dbReference type="Rhea" id="RHEA:41885"/>
    </physiologicalReaction>
</comment>
<evidence type="ECO:0000313" key="68">
    <source>
        <dbReference type="EMBL" id="KAK7592876.1"/>
    </source>
</evidence>
<evidence type="ECO:0000256" key="32">
    <source>
        <dbReference type="ARBA" id="ARBA00023442"/>
    </source>
</evidence>
<dbReference type="Pfam" id="PF00698">
    <property type="entry name" value="Acyl_transf_1"/>
    <property type="match status" value="1"/>
</dbReference>
<comment type="catalytic activity">
    <reaction evidence="37">
        <text>3-oxodecanoyl-[ACP] + NADPH + H(+) = (3R)-hydroxydecanoyl-[ACP] + NADP(+)</text>
        <dbReference type="Rhea" id="RHEA:41856"/>
        <dbReference type="Rhea" id="RHEA-COMP:9637"/>
        <dbReference type="Rhea" id="RHEA-COMP:9638"/>
        <dbReference type="ChEBI" id="CHEBI:15378"/>
        <dbReference type="ChEBI" id="CHEBI:57783"/>
        <dbReference type="ChEBI" id="CHEBI:58349"/>
        <dbReference type="ChEBI" id="CHEBI:78464"/>
        <dbReference type="ChEBI" id="CHEBI:78466"/>
    </reaction>
    <physiologicalReaction direction="left-to-right" evidence="37">
        <dbReference type="Rhea" id="RHEA:41857"/>
    </physiologicalReaction>
</comment>
<dbReference type="GO" id="GO:0031177">
    <property type="term" value="F:phosphopantetheine binding"/>
    <property type="evidence" value="ECO:0007669"/>
    <property type="project" value="InterPro"/>
</dbReference>
<keyword evidence="22" id="KW-0511">Multifunctional enzyme</keyword>
<dbReference type="GO" id="GO:0006633">
    <property type="term" value="P:fatty acid biosynthetic process"/>
    <property type="evidence" value="ECO:0007669"/>
    <property type="project" value="UniProtKB-KW"/>
</dbReference>
<dbReference type="PROSITE" id="PS52019">
    <property type="entry name" value="PKS_MFAS_DH"/>
    <property type="match status" value="1"/>
</dbReference>
<comment type="catalytic activity">
    <reaction evidence="50">
        <text>3-oxohexanoyl-[ACP] + NADPH + H(+) = (3R)-hydroxyhexanoyl-[ACP] + NADP(+)</text>
        <dbReference type="Rhea" id="RHEA:41824"/>
        <dbReference type="Rhea" id="RHEA-COMP:9629"/>
        <dbReference type="Rhea" id="RHEA-COMP:9630"/>
        <dbReference type="ChEBI" id="CHEBI:15378"/>
        <dbReference type="ChEBI" id="CHEBI:57783"/>
        <dbReference type="ChEBI" id="CHEBI:58349"/>
        <dbReference type="ChEBI" id="CHEBI:78456"/>
        <dbReference type="ChEBI" id="CHEBI:78457"/>
    </reaction>
    <physiologicalReaction direction="left-to-right" evidence="50">
        <dbReference type="Rhea" id="RHEA:41825"/>
    </physiologicalReaction>
</comment>
<dbReference type="InterPro" id="IPR029058">
    <property type="entry name" value="AB_hydrolase_fold"/>
</dbReference>
<evidence type="ECO:0000256" key="20">
    <source>
        <dbReference type="ARBA" id="ARBA00023098"/>
    </source>
</evidence>
<dbReference type="SUPFAM" id="SSF53901">
    <property type="entry name" value="Thiolase-like"/>
    <property type="match status" value="1"/>
</dbReference>
<evidence type="ECO:0000256" key="1">
    <source>
        <dbReference type="ARBA" id="ARBA00005189"/>
    </source>
</evidence>
<dbReference type="InterPro" id="IPR001227">
    <property type="entry name" value="Ac_transferase_dom_sf"/>
</dbReference>
<evidence type="ECO:0000256" key="54">
    <source>
        <dbReference type="ARBA" id="ARBA00048935"/>
    </source>
</evidence>
<dbReference type="SUPFAM" id="SSF51735">
    <property type="entry name" value="NAD(P)-binding Rossmann-fold domains"/>
    <property type="match status" value="2"/>
</dbReference>
<evidence type="ECO:0000256" key="21">
    <source>
        <dbReference type="ARBA" id="ARBA00023160"/>
    </source>
</evidence>
<dbReference type="InterPro" id="IPR011032">
    <property type="entry name" value="GroES-like_sf"/>
</dbReference>
<dbReference type="Pfam" id="PF08659">
    <property type="entry name" value="KR"/>
    <property type="match status" value="1"/>
</dbReference>
<dbReference type="InterPro" id="IPR014031">
    <property type="entry name" value="Ketoacyl_synth_C"/>
</dbReference>
<dbReference type="EC" id="3.1.2.14" evidence="3"/>
<comment type="catalytic activity">
    <reaction evidence="26">
        <text>(3R)-hydroxydecanoyl-[ACP] = (2E)-decenoyl-[ACP] + H2O</text>
        <dbReference type="Rhea" id="RHEA:41860"/>
        <dbReference type="Rhea" id="RHEA-COMP:9638"/>
        <dbReference type="Rhea" id="RHEA-COMP:9639"/>
        <dbReference type="ChEBI" id="CHEBI:15377"/>
        <dbReference type="ChEBI" id="CHEBI:78466"/>
        <dbReference type="ChEBI" id="CHEBI:78467"/>
    </reaction>
    <physiologicalReaction direction="left-to-right" evidence="26">
        <dbReference type="Rhea" id="RHEA:41861"/>
    </physiologicalReaction>
</comment>
<comment type="catalytic activity">
    <reaction evidence="52">
        <text>holo-[ACP] + acetyl-CoA = acetyl-[ACP] + CoA</text>
        <dbReference type="Rhea" id="RHEA:41788"/>
        <dbReference type="Rhea" id="RHEA-COMP:9621"/>
        <dbReference type="Rhea" id="RHEA-COMP:9685"/>
        <dbReference type="ChEBI" id="CHEBI:57287"/>
        <dbReference type="ChEBI" id="CHEBI:57288"/>
        <dbReference type="ChEBI" id="CHEBI:64479"/>
        <dbReference type="ChEBI" id="CHEBI:78446"/>
        <dbReference type="EC" id="2.3.1.38"/>
    </reaction>
    <physiologicalReaction direction="left-to-right" evidence="52">
        <dbReference type="Rhea" id="RHEA:41789"/>
    </physiologicalReaction>
</comment>
<comment type="catalytic activity">
    <reaction evidence="60">
        <text>3-oxooctanoyl-[ACP] + NADPH + H(+) = (3R)-hydroxyoctanoyl-[ACP] + NADP(+)</text>
        <dbReference type="Rhea" id="RHEA:41840"/>
        <dbReference type="Rhea" id="RHEA-COMP:9633"/>
        <dbReference type="Rhea" id="RHEA-COMP:9634"/>
        <dbReference type="ChEBI" id="CHEBI:15378"/>
        <dbReference type="ChEBI" id="CHEBI:57783"/>
        <dbReference type="ChEBI" id="CHEBI:58349"/>
        <dbReference type="ChEBI" id="CHEBI:78460"/>
        <dbReference type="ChEBI" id="CHEBI:78461"/>
    </reaction>
    <physiologicalReaction direction="left-to-right" evidence="60">
        <dbReference type="Rhea" id="RHEA:41841"/>
    </physiologicalReaction>
</comment>
<evidence type="ECO:0000256" key="3">
    <source>
        <dbReference type="ARBA" id="ARBA00012480"/>
    </source>
</evidence>
<dbReference type="SMART" id="SM00825">
    <property type="entry name" value="PKS_KS"/>
    <property type="match status" value="1"/>
</dbReference>
<evidence type="ECO:0000256" key="53">
    <source>
        <dbReference type="ARBA" id="ARBA00048704"/>
    </source>
</evidence>
<dbReference type="InterPro" id="IPR049552">
    <property type="entry name" value="PKS_DH_N"/>
</dbReference>
<dbReference type="InterPro" id="IPR014043">
    <property type="entry name" value="Acyl_transferase_dom"/>
</dbReference>
<comment type="catalytic activity">
    <reaction evidence="49">
        <text>a fatty acyl-[ACP] + malonyl-[ACP] + H(+) = a 3-oxoacyl-[ACP] + holo-[ACP] + CO2</text>
        <dbReference type="Rhea" id="RHEA:22836"/>
        <dbReference type="Rhea" id="RHEA-COMP:9623"/>
        <dbReference type="Rhea" id="RHEA-COMP:9685"/>
        <dbReference type="Rhea" id="RHEA-COMP:9916"/>
        <dbReference type="Rhea" id="RHEA-COMP:14125"/>
        <dbReference type="ChEBI" id="CHEBI:15378"/>
        <dbReference type="ChEBI" id="CHEBI:16526"/>
        <dbReference type="ChEBI" id="CHEBI:64479"/>
        <dbReference type="ChEBI" id="CHEBI:78449"/>
        <dbReference type="ChEBI" id="CHEBI:78776"/>
        <dbReference type="ChEBI" id="CHEBI:138651"/>
        <dbReference type="EC" id="2.3.1.41"/>
    </reaction>
    <physiologicalReaction direction="left-to-right" evidence="49">
        <dbReference type="Rhea" id="RHEA:22837"/>
    </physiologicalReaction>
</comment>
<comment type="catalytic activity">
    <reaction evidence="53">
        <text>hexadecanoyl-[ACP] + H2O = hexadecanoate + holo-[ACP] + H(+)</text>
        <dbReference type="Rhea" id="RHEA:41932"/>
        <dbReference type="Rhea" id="RHEA-COMP:9652"/>
        <dbReference type="Rhea" id="RHEA-COMP:9685"/>
        <dbReference type="ChEBI" id="CHEBI:7896"/>
        <dbReference type="ChEBI" id="CHEBI:15377"/>
        <dbReference type="ChEBI" id="CHEBI:15378"/>
        <dbReference type="ChEBI" id="CHEBI:64479"/>
        <dbReference type="ChEBI" id="CHEBI:78483"/>
        <dbReference type="EC" id="3.1.2.14"/>
    </reaction>
    <physiologicalReaction direction="left-to-right" evidence="53">
        <dbReference type="Rhea" id="RHEA:41933"/>
    </physiologicalReaction>
</comment>
<dbReference type="InterPro" id="IPR036291">
    <property type="entry name" value="NAD(P)-bd_dom_sf"/>
</dbReference>
<dbReference type="FunFam" id="3.90.180.10:FF:000015">
    <property type="entry name" value="Fatty acid synthase"/>
    <property type="match status" value="1"/>
</dbReference>
<evidence type="ECO:0000256" key="23">
    <source>
        <dbReference type="ARBA" id="ARBA00023332"/>
    </source>
</evidence>
<comment type="catalytic activity">
    <reaction evidence="62">
        <text>(2E)-decenoyl-[ACP] + NADPH + H(+) = decanoyl-[ACP] + NADP(+)</text>
        <dbReference type="Rhea" id="RHEA:41864"/>
        <dbReference type="Rhea" id="RHEA-COMP:9639"/>
        <dbReference type="Rhea" id="RHEA-COMP:9640"/>
        <dbReference type="ChEBI" id="CHEBI:15378"/>
        <dbReference type="ChEBI" id="CHEBI:57783"/>
        <dbReference type="ChEBI" id="CHEBI:58349"/>
        <dbReference type="ChEBI" id="CHEBI:78467"/>
        <dbReference type="ChEBI" id="CHEBI:78468"/>
    </reaction>
    <physiologicalReaction direction="left-to-right" evidence="62">
        <dbReference type="Rhea" id="RHEA:41865"/>
    </physiologicalReaction>
</comment>
<keyword evidence="18" id="KW-0560">Oxidoreductase</keyword>
<dbReference type="GO" id="GO:0004316">
    <property type="term" value="F:3-oxoacyl-[acyl-carrier-protein] reductase (NADPH) activity"/>
    <property type="evidence" value="ECO:0007669"/>
    <property type="project" value="UniProtKB-EC"/>
</dbReference>
<dbReference type="InterPro" id="IPR016035">
    <property type="entry name" value="Acyl_Trfase/lysoPLipase"/>
</dbReference>
<dbReference type="FunFam" id="1.10.1200.10:FF:000013">
    <property type="entry name" value="Fatty acid synthase"/>
    <property type="match status" value="1"/>
</dbReference>
<evidence type="ECO:0000256" key="49">
    <source>
        <dbReference type="ARBA" id="ARBA00048506"/>
    </source>
</evidence>
<dbReference type="InterPro" id="IPR016039">
    <property type="entry name" value="Thiolase-like"/>
</dbReference>
<evidence type="ECO:0000256" key="30">
    <source>
        <dbReference type="ARBA" id="ARBA00023401"/>
    </source>
</evidence>
<evidence type="ECO:0000256" key="19">
    <source>
        <dbReference type="ARBA" id="ARBA00023027"/>
    </source>
</evidence>
<dbReference type="GO" id="GO:0004315">
    <property type="term" value="F:3-oxoacyl-[acyl-carrier-protein] synthase activity"/>
    <property type="evidence" value="ECO:0007669"/>
    <property type="project" value="UniProtKB-EC"/>
</dbReference>
<keyword evidence="13" id="KW-0378">Hydrolase</keyword>
<evidence type="ECO:0000256" key="28">
    <source>
        <dbReference type="ARBA" id="ARBA00023398"/>
    </source>
</evidence>
<dbReference type="InterPro" id="IPR013968">
    <property type="entry name" value="PKS_KR"/>
</dbReference>
<feature type="domain" description="Carrier" evidence="65">
    <location>
        <begin position="2014"/>
        <end position="2094"/>
    </location>
</feature>
<keyword evidence="19" id="KW-0520">NAD</keyword>
<dbReference type="EC" id="2.3.1.41" evidence="6"/>
<dbReference type="InterPro" id="IPR016036">
    <property type="entry name" value="Malonyl_transacylase_ACP-bd"/>
</dbReference>
<comment type="catalytic activity">
    <reaction evidence="54">
        <text>3-oxotetradecanoyl-[ACP] + NADPH + H(+) = (3R)-hydroxytetradecanoyl-[ACP] + NADP(+)</text>
        <dbReference type="Rhea" id="RHEA:41888"/>
        <dbReference type="Rhea" id="RHEA-COMP:9645"/>
        <dbReference type="Rhea" id="RHEA-COMP:9646"/>
        <dbReference type="ChEBI" id="CHEBI:15378"/>
        <dbReference type="ChEBI" id="CHEBI:57783"/>
        <dbReference type="ChEBI" id="CHEBI:58349"/>
        <dbReference type="ChEBI" id="CHEBI:78473"/>
        <dbReference type="ChEBI" id="CHEBI:78474"/>
    </reaction>
    <physiologicalReaction direction="left-to-right" evidence="54">
        <dbReference type="Rhea" id="RHEA:41889"/>
    </physiologicalReaction>
</comment>
<dbReference type="Pfam" id="PF02801">
    <property type="entry name" value="Ketoacyl-synt_C"/>
    <property type="match status" value="1"/>
</dbReference>
<dbReference type="GO" id="GO:0016297">
    <property type="term" value="F:fatty acyl-[ACP] hydrolase activity"/>
    <property type="evidence" value="ECO:0007669"/>
    <property type="project" value="UniProtKB-EC"/>
</dbReference>
<dbReference type="SUPFAM" id="SSF50129">
    <property type="entry name" value="GroES-like"/>
    <property type="match status" value="1"/>
</dbReference>
<dbReference type="CDD" id="cd08954">
    <property type="entry name" value="KR_1_FAS_SDR_x"/>
    <property type="match status" value="1"/>
</dbReference>
<dbReference type="FunFam" id="3.40.50.720:FF:000209">
    <property type="entry name" value="Polyketide synthase Pks12"/>
    <property type="match status" value="1"/>
</dbReference>
<evidence type="ECO:0000256" key="36">
    <source>
        <dbReference type="ARBA" id="ARBA00047400"/>
    </source>
</evidence>
<dbReference type="SMART" id="SM00823">
    <property type="entry name" value="PKS_PP"/>
    <property type="match status" value="1"/>
</dbReference>
<comment type="catalytic activity">
    <reaction evidence="29">
        <text>(3R)-hydroxyoctadecanoyl-[ACP] = (2E)-octadecenoyl-[ACP] + H2O</text>
        <dbReference type="Rhea" id="RHEA:41924"/>
        <dbReference type="Rhea" id="RHEA-COMP:9654"/>
        <dbReference type="Rhea" id="RHEA-COMP:9655"/>
        <dbReference type="ChEBI" id="CHEBI:15377"/>
        <dbReference type="ChEBI" id="CHEBI:78488"/>
        <dbReference type="ChEBI" id="CHEBI:78489"/>
    </reaction>
    <physiologicalReaction direction="left-to-right" evidence="29">
        <dbReference type="Rhea" id="RHEA:41925"/>
    </physiologicalReaction>
</comment>
<feature type="region of interest" description="C-terminal hotdog fold" evidence="64">
    <location>
        <begin position="1001"/>
        <end position="1146"/>
    </location>
</feature>
<comment type="catalytic activity">
    <reaction evidence="28">
        <text>(3R)-hydroxytetradecanoyl-[ACP] = (2E)-tetradecenoyl-[ACP] + H2O</text>
        <dbReference type="Rhea" id="RHEA:41892"/>
        <dbReference type="Rhea" id="RHEA-COMP:9646"/>
        <dbReference type="Rhea" id="RHEA-COMP:9647"/>
        <dbReference type="ChEBI" id="CHEBI:15377"/>
        <dbReference type="ChEBI" id="CHEBI:78474"/>
        <dbReference type="ChEBI" id="CHEBI:78475"/>
    </reaction>
    <physiologicalReaction direction="left-to-right" evidence="28">
        <dbReference type="Rhea" id="RHEA:41893"/>
    </physiologicalReaction>
</comment>
<evidence type="ECO:0000256" key="10">
    <source>
        <dbReference type="ARBA" id="ARBA00022553"/>
    </source>
</evidence>
<feature type="domain" description="Ketosynthase family 3 (KS3)" evidence="66">
    <location>
        <begin position="27"/>
        <end position="432"/>
    </location>
</feature>
<evidence type="ECO:0000256" key="9">
    <source>
        <dbReference type="ARBA" id="ARBA00022516"/>
    </source>
</evidence>
<evidence type="ECO:0000256" key="13">
    <source>
        <dbReference type="ARBA" id="ARBA00022801"/>
    </source>
</evidence>
<dbReference type="SUPFAM" id="SSF52151">
    <property type="entry name" value="FabD/lysophospholipase-like"/>
    <property type="match status" value="1"/>
</dbReference>
<evidence type="ECO:0000256" key="46">
    <source>
        <dbReference type="ARBA" id="ARBA00048281"/>
    </source>
</evidence>
<evidence type="ECO:0000259" key="66">
    <source>
        <dbReference type="PROSITE" id="PS52004"/>
    </source>
</evidence>
<comment type="pathway">
    <text evidence="1">Lipid metabolism.</text>
</comment>
<organism evidence="68 69">
    <name type="scientific">Parthenolecanium corni</name>
    <dbReference type="NCBI Taxonomy" id="536013"/>
    <lineage>
        <taxon>Eukaryota</taxon>
        <taxon>Metazoa</taxon>
        <taxon>Ecdysozoa</taxon>
        <taxon>Arthropoda</taxon>
        <taxon>Hexapoda</taxon>
        <taxon>Insecta</taxon>
        <taxon>Pterygota</taxon>
        <taxon>Neoptera</taxon>
        <taxon>Paraneoptera</taxon>
        <taxon>Hemiptera</taxon>
        <taxon>Sternorrhyncha</taxon>
        <taxon>Coccoidea</taxon>
        <taxon>Coccidae</taxon>
        <taxon>Parthenolecanium</taxon>
    </lineage>
</organism>
<keyword evidence="17" id="KW-0007">Acetylation</keyword>
<dbReference type="InterPro" id="IPR013149">
    <property type="entry name" value="ADH-like_C"/>
</dbReference>
<evidence type="ECO:0000256" key="5">
    <source>
        <dbReference type="ARBA" id="ARBA00012948"/>
    </source>
</evidence>
<dbReference type="Gene3D" id="3.30.70.3290">
    <property type="match status" value="1"/>
</dbReference>
<evidence type="ECO:0000256" key="61">
    <source>
        <dbReference type="ARBA" id="ARBA00049449"/>
    </source>
</evidence>
<comment type="catalytic activity">
    <reaction evidence="48">
        <text>(2E)-octenoyl-[ACP] + NADPH + H(+) = octanoyl-[ACP] + NADP(+)</text>
        <dbReference type="Rhea" id="RHEA:41848"/>
        <dbReference type="Rhea" id="RHEA-COMP:9635"/>
        <dbReference type="Rhea" id="RHEA-COMP:9636"/>
        <dbReference type="ChEBI" id="CHEBI:15378"/>
        <dbReference type="ChEBI" id="CHEBI:57783"/>
        <dbReference type="ChEBI" id="CHEBI:58349"/>
        <dbReference type="ChEBI" id="CHEBI:78462"/>
        <dbReference type="ChEBI" id="CHEBI:78463"/>
    </reaction>
    <physiologicalReaction direction="left-to-right" evidence="48">
        <dbReference type="Rhea" id="RHEA:41849"/>
    </physiologicalReaction>
</comment>
<comment type="catalytic activity">
    <reaction evidence="43">
        <text>3-oxobutanoyl-[ACP] + NADPH + H(+) = (3R)-hydroxybutanoyl-[ACP] + NADP(+)</text>
        <dbReference type="Rhea" id="RHEA:41804"/>
        <dbReference type="Rhea" id="RHEA-COMP:9625"/>
        <dbReference type="Rhea" id="RHEA-COMP:9626"/>
        <dbReference type="ChEBI" id="CHEBI:15378"/>
        <dbReference type="ChEBI" id="CHEBI:57783"/>
        <dbReference type="ChEBI" id="CHEBI:58349"/>
        <dbReference type="ChEBI" id="CHEBI:78450"/>
        <dbReference type="ChEBI" id="CHEBI:78451"/>
    </reaction>
    <physiologicalReaction direction="left-to-right" evidence="43">
        <dbReference type="Rhea" id="RHEA:41805"/>
    </physiologicalReaction>
</comment>
<dbReference type="Gene3D" id="3.90.180.10">
    <property type="entry name" value="Medium-chain alcohol dehydrogenases, catalytic domain"/>
    <property type="match status" value="1"/>
</dbReference>
<name>A0AAN9TM03_9HEMI</name>
<comment type="catalytic activity">
    <reaction evidence="42">
        <text>(2E)-hexenoyl-[ACP] + NADPH + H(+) = hexanoyl-[ACP] + NADP(+)</text>
        <dbReference type="Rhea" id="RHEA:41832"/>
        <dbReference type="Rhea" id="RHEA-COMP:9631"/>
        <dbReference type="Rhea" id="RHEA-COMP:9632"/>
        <dbReference type="ChEBI" id="CHEBI:15378"/>
        <dbReference type="ChEBI" id="CHEBI:57783"/>
        <dbReference type="ChEBI" id="CHEBI:58349"/>
        <dbReference type="ChEBI" id="CHEBI:78458"/>
        <dbReference type="ChEBI" id="CHEBI:78459"/>
    </reaction>
    <physiologicalReaction direction="left-to-right" evidence="42">
        <dbReference type="Rhea" id="RHEA:41833"/>
    </physiologicalReaction>
</comment>
<dbReference type="InterPro" id="IPR050091">
    <property type="entry name" value="PKS_NRPS_Biosynth_Enz"/>
</dbReference>
<comment type="catalytic activity">
    <reaction evidence="63">
        <text>octanoyl-[ACP] + malonyl-[ACP] + H(+) = 3-oxodecanoyl-[ACP] + holo-[ACP] + CO2</text>
        <dbReference type="Rhea" id="RHEA:41852"/>
        <dbReference type="Rhea" id="RHEA-COMP:9623"/>
        <dbReference type="Rhea" id="RHEA-COMP:9636"/>
        <dbReference type="Rhea" id="RHEA-COMP:9637"/>
        <dbReference type="Rhea" id="RHEA-COMP:9685"/>
        <dbReference type="ChEBI" id="CHEBI:15378"/>
        <dbReference type="ChEBI" id="CHEBI:16526"/>
        <dbReference type="ChEBI" id="CHEBI:64479"/>
        <dbReference type="ChEBI" id="CHEBI:78449"/>
        <dbReference type="ChEBI" id="CHEBI:78463"/>
        <dbReference type="ChEBI" id="CHEBI:78464"/>
    </reaction>
    <physiologicalReaction direction="left-to-right" evidence="63">
        <dbReference type="Rhea" id="RHEA:41853"/>
    </physiologicalReaction>
</comment>
<dbReference type="Gene3D" id="1.10.1200.10">
    <property type="entry name" value="ACP-like"/>
    <property type="match status" value="1"/>
</dbReference>
<evidence type="ECO:0000256" key="44">
    <source>
        <dbReference type="ARBA" id="ARBA00047961"/>
    </source>
</evidence>
<dbReference type="GO" id="GO:0019171">
    <property type="term" value="F:(3R)-hydroxyacyl-[acyl-carrier-protein] dehydratase activity"/>
    <property type="evidence" value="ECO:0007669"/>
    <property type="project" value="UniProtKB-EC"/>
</dbReference>
<evidence type="ECO:0000256" key="35">
    <source>
        <dbReference type="ARBA" id="ARBA00047394"/>
    </source>
</evidence>
<dbReference type="InterPro" id="IPR020841">
    <property type="entry name" value="PKS_Beta-ketoAc_synthase_dom"/>
</dbReference>
<dbReference type="Gene3D" id="3.40.50.720">
    <property type="entry name" value="NAD(P)-binding Rossmann-like Domain"/>
    <property type="match status" value="1"/>
</dbReference>
<evidence type="ECO:0000256" key="39">
    <source>
        <dbReference type="ARBA" id="ARBA00047500"/>
    </source>
</evidence>
<dbReference type="Pfam" id="PF00975">
    <property type="entry name" value="Thioesterase"/>
    <property type="match status" value="1"/>
</dbReference>
<evidence type="ECO:0000256" key="38">
    <source>
        <dbReference type="ARBA" id="ARBA00047451"/>
    </source>
</evidence>
<evidence type="ECO:0000259" key="65">
    <source>
        <dbReference type="PROSITE" id="PS50075"/>
    </source>
</evidence>
<comment type="catalytic activity">
    <reaction evidence="58">
        <text>3-oxododecanoyl-[ACP] + NADPH + H(+) = (3R)-hydroxydodecanoyl-[ACP] + NADP(+)</text>
        <dbReference type="Rhea" id="RHEA:41872"/>
        <dbReference type="Rhea" id="RHEA-COMP:9641"/>
        <dbReference type="Rhea" id="RHEA-COMP:9642"/>
        <dbReference type="ChEBI" id="CHEBI:15378"/>
        <dbReference type="ChEBI" id="CHEBI:57783"/>
        <dbReference type="ChEBI" id="CHEBI:58349"/>
        <dbReference type="ChEBI" id="CHEBI:78469"/>
        <dbReference type="ChEBI" id="CHEBI:78470"/>
    </reaction>
    <physiologicalReaction direction="left-to-right" evidence="58">
        <dbReference type="Rhea" id="RHEA:41873"/>
    </physiologicalReaction>
</comment>